<reference evidence="1" key="1">
    <citation type="submission" date="2021-02" db="EMBL/GenBank/DDBJ databases">
        <authorList>
            <person name="Nowell W R."/>
        </authorList>
    </citation>
    <scope>NUCLEOTIDE SEQUENCE</scope>
</reference>
<organism evidence="1 3">
    <name type="scientific">Rotaria magnacalcarata</name>
    <dbReference type="NCBI Taxonomy" id="392030"/>
    <lineage>
        <taxon>Eukaryota</taxon>
        <taxon>Metazoa</taxon>
        <taxon>Spiralia</taxon>
        <taxon>Gnathifera</taxon>
        <taxon>Rotifera</taxon>
        <taxon>Eurotatoria</taxon>
        <taxon>Bdelloidea</taxon>
        <taxon>Philodinida</taxon>
        <taxon>Philodinidae</taxon>
        <taxon>Rotaria</taxon>
    </lineage>
</organism>
<dbReference type="EMBL" id="CAJNRG010000568">
    <property type="protein sequence ID" value="CAF2007941.1"/>
    <property type="molecule type" value="Genomic_DNA"/>
</dbReference>
<dbReference type="Gene3D" id="3.90.176.10">
    <property type="entry name" value="Toxin ADP-ribosyltransferase, Chain A, domain 1"/>
    <property type="match status" value="1"/>
</dbReference>
<dbReference type="EMBL" id="CAJOBF010000157">
    <property type="protein sequence ID" value="CAF3761077.1"/>
    <property type="molecule type" value="Genomic_DNA"/>
</dbReference>
<proteinExistence type="predicted"/>
<evidence type="ECO:0000313" key="1">
    <source>
        <dbReference type="EMBL" id="CAF2007941.1"/>
    </source>
</evidence>
<dbReference type="PROSITE" id="PS51996">
    <property type="entry name" value="TR_MART"/>
    <property type="match status" value="1"/>
</dbReference>
<gene>
    <name evidence="2" type="ORF">UXM345_LOCUS2566</name>
    <name evidence="1" type="ORF">XDN619_LOCUS3617</name>
</gene>
<sequence length="551" mass="64621">MVENPFRLVELSDENSTRNHLSISILCNEPIQQSEYDQFIRYCRLLCKESGELDSISEFELRYRSDQAVQWYTRPSGFPSKLVNKICRTENPRSIWKIRYFLKHLHEQLSQIYRRSLFWLPKSVTVYRGQTLSPREFQQLVQCNKKNILTTTYLSTTSAYETAAAFADCDIQSRQSLSKDQISIIFRITLRTKHTRSRPFAYIQEYSHVRDEKEILISIGTIFSCVDICERGINFYEISLIHDQYEEEMEKKIQYEAIKSYGNNARVTIGDFLMSMNIPSLLDDDFYDRSLISLVEQYSQRNLKNIADLEYRLMNILNLPVGVNPDHLVIWLDHHIGKNDDYIDLKRTLENAIHLNLDEPFACSEMDALILCKQTNEFRERPLIPVTTIDECLELIDLYRHKKIFLITSGSLGQNLVPCVLNSARDLKKNFIFCAKMRSHVHWAMDFADQLLMFDFQTHLYQRIAYEIGMYYQNQALDFSVANQHRKALCCLYYCKNMIMRANHLFGSPTTTYPLTTIEQYIEREKSELPPDDTETLSALVERSFAIACNS</sequence>
<evidence type="ECO:0000313" key="3">
    <source>
        <dbReference type="Proteomes" id="UP000663887"/>
    </source>
</evidence>
<dbReference type="Proteomes" id="UP000663887">
    <property type="component" value="Unassembled WGS sequence"/>
</dbReference>
<name>A0A816MUB0_9BILA</name>
<dbReference type="AlphaFoldDB" id="A0A816MUB0"/>
<dbReference type="SUPFAM" id="SSF56399">
    <property type="entry name" value="ADP-ribosylation"/>
    <property type="match status" value="1"/>
</dbReference>
<protein>
    <submittedName>
        <fullName evidence="1">Uncharacterized protein</fullName>
    </submittedName>
</protein>
<accession>A0A816MUB0</accession>
<comment type="caution">
    <text evidence="1">The sequence shown here is derived from an EMBL/GenBank/DDBJ whole genome shotgun (WGS) entry which is preliminary data.</text>
</comment>
<evidence type="ECO:0000313" key="2">
    <source>
        <dbReference type="EMBL" id="CAF3761077.1"/>
    </source>
</evidence>
<dbReference type="Proteomes" id="UP000663842">
    <property type="component" value="Unassembled WGS sequence"/>
</dbReference>